<feature type="compositionally biased region" description="Basic and acidic residues" evidence="2">
    <location>
        <begin position="58"/>
        <end position="67"/>
    </location>
</feature>
<accession>A0A9P6J6Q6</accession>
<dbReference type="PANTHER" id="PTHR10739:SF13">
    <property type="entry name" value="CHOLINE-PHOSPHATE CYTIDYLYLTRANSFERASE"/>
    <property type="match status" value="1"/>
</dbReference>
<reference evidence="4" key="1">
    <citation type="journal article" date="2020" name="Fungal Divers.">
        <title>Resolving the Mortierellaceae phylogeny through synthesis of multi-gene phylogenetics and phylogenomics.</title>
        <authorList>
            <person name="Vandepol N."/>
            <person name="Liber J."/>
            <person name="Desiro A."/>
            <person name="Na H."/>
            <person name="Kennedy M."/>
            <person name="Barry K."/>
            <person name="Grigoriev I.V."/>
            <person name="Miller A.N."/>
            <person name="O'Donnell K."/>
            <person name="Stajich J.E."/>
            <person name="Bonito G."/>
        </authorList>
    </citation>
    <scope>NUCLEOTIDE SEQUENCE</scope>
    <source>
        <strain evidence="4">MES-2147</strain>
    </source>
</reference>
<dbReference type="EC" id="2.7.7.15" evidence="1"/>
<name>A0A9P6J6Q6_9FUNG</name>
<gene>
    <name evidence="4" type="ORF">BGZ65_001598</name>
</gene>
<dbReference type="Proteomes" id="UP000749646">
    <property type="component" value="Unassembled WGS sequence"/>
</dbReference>
<dbReference type="OrthoDB" id="17102at2759"/>
<dbReference type="NCBIfam" id="TIGR00125">
    <property type="entry name" value="cyt_tran_rel"/>
    <property type="match status" value="1"/>
</dbReference>
<dbReference type="InterPro" id="IPR004821">
    <property type="entry name" value="Cyt_trans-like"/>
</dbReference>
<comment type="caution">
    <text evidence="4">The sequence shown here is derived from an EMBL/GenBank/DDBJ whole genome shotgun (WGS) entry which is preliminary data.</text>
</comment>
<evidence type="ECO:0000259" key="3">
    <source>
        <dbReference type="Pfam" id="PF01467"/>
    </source>
</evidence>
<dbReference type="EMBL" id="JAAAHW010006273">
    <property type="protein sequence ID" value="KAF9963645.1"/>
    <property type="molecule type" value="Genomic_DNA"/>
</dbReference>
<dbReference type="Gene3D" id="3.40.50.620">
    <property type="entry name" value="HUPs"/>
    <property type="match status" value="1"/>
</dbReference>
<organism evidence="4 5">
    <name type="scientific">Modicella reniformis</name>
    <dbReference type="NCBI Taxonomy" id="1440133"/>
    <lineage>
        <taxon>Eukaryota</taxon>
        <taxon>Fungi</taxon>
        <taxon>Fungi incertae sedis</taxon>
        <taxon>Mucoromycota</taxon>
        <taxon>Mortierellomycotina</taxon>
        <taxon>Mortierellomycetes</taxon>
        <taxon>Mortierellales</taxon>
        <taxon>Mortierellaceae</taxon>
        <taxon>Modicella</taxon>
    </lineage>
</organism>
<feature type="domain" description="Cytidyltransferase-like" evidence="3">
    <location>
        <begin position="116"/>
        <end position="168"/>
    </location>
</feature>
<dbReference type="SUPFAM" id="SSF52374">
    <property type="entry name" value="Nucleotidylyl transferase"/>
    <property type="match status" value="1"/>
</dbReference>
<feature type="compositionally biased region" description="Low complexity" evidence="2">
    <location>
        <begin position="9"/>
        <end position="26"/>
    </location>
</feature>
<dbReference type="Pfam" id="PF01467">
    <property type="entry name" value="CTP_transf_like"/>
    <property type="match status" value="1"/>
</dbReference>
<dbReference type="AlphaFoldDB" id="A0A9P6J6Q6"/>
<dbReference type="InterPro" id="IPR014729">
    <property type="entry name" value="Rossmann-like_a/b/a_fold"/>
</dbReference>
<feature type="non-terminal residue" evidence="4">
    <location>
        <position position="1"/>
    </location>
</feature>
<dbReference type="PANTHER" id="PTHR10739">
    <property type="entry name" value="CYTIDYLYLTRANSFERASE"/>
    <property type="match status" value="1"/>
</dbReference>
<feature type="compositionally biased region" description="Low complexity" evidence="2">
    <location>
        <begin position="82"/>
        <end position="100"/>
    </location>
</feature>
<dbReference type="GO" id="GO:0031210">
    <property type="term" value="F:phosphatidylcholine binding"/>
    <property type="evidence" value="ECO:0007669"/>
    <property type="project" value="TreeGrafter"/>
</dbReference>
<evidence type="ECO:0000256" key="2">
    <source>
        <dbReference type="SAM" id="MobiDB-lite"/>
    </source>
</evidence>
<keyword evidence="5" id="KW-1185">Reference proteome</keyword>
<evidence type="ECO:0000313" key="5">
    <source>
        <dbReference type="Proteomes" id="UP000749646"/>
    </source>
</evidence>
<dbReference type="InterPro" id="IPR045049">
    <property type="entry name" value="Pcy1-like"/>
</dbReference>
<feature type="region of interest" description="Disordered" evidence="2">
    <location>
        <begin position="1"/>
        <end position="100"/>
    </location>
</feature>
<evidence type="ECO:0000256" key="1">
    <source>
        <dbReference type="ARBA" id="ARBA00026101"/>
    </source>
</evidence>
<sequence length="168" mass="18571">MSSKRKRTGTTSATTTTKTSSTDASSNKQPRISQGNTSASDRNRRRLRGDHEDDNEDDKQTMKEIKSNSENTDPDEEGPVITTATSSEAESSGTPNISSYSYPINPPPVGRPVRIYCDGIYDLFHFGHAKALEQAKKAFPEVYLLVGVCDDNLTHNRKGKTVMTDKER</sequence>
<proteinExistence type="predicted"/>
<protein>
    <recommendedName>
        <fullName evidence="1">choline-phosphate cytidylyltransferase</fullName>
        <ecNumber evidence="1">2.7.7.15</ecNumber>
    </recommendedName>
</protein>
<evidence type="ECO:0000313" key="4">
    <source>
        <dbReference type="EMBL" id="KAF9963645.1"/>
    </source>
</evidence>
<dbReference type="GO" id="GO:0004105">
    <property type="term" value="F:choline-phosphate cytidylyltransferase activity"/>
    <property type="evidence" value="ECO:0007669"/>
    <property type="project" value="UniProtKB-EC"/>
</dbReference>
<feature type="compositionally biased region" description="Polar residues" evidence="2">
    <location>
        <begin position="27"/>
        <end position="40"/>
    </location>
</feature>